<dbReference type="EMBL" id="UINC01013180">
    <property type="protein sequence ID" value="SVA57105.1"/>
    <property type="molecule type" value="Genomic_DNA"/>
</dbReference>
<name>A0A381WX59_9ZZZZ</name>
<gene>
    <name evidence="2" type="ORF">METZ01_LOCUS109959</name>
</gene>
<dbReference type="Gene3D" id="3.10.450.50">
    <property type="match status" value="1"/>
</dbReference>
<organism evidence="2">
    <name type="scientific">marine metagenome</name>
    <dbReference type="NCBI Taxonomy" id="408172"/>
    <lineage>
        <taxon>unclassified sequences</taxon>
        <taxon>metagenomes</taxon>
        <taxon>ecological metagenomes</taxon>
    </lineage>
</organism>
<evidence type="ECO:0000313" key="2">
    <source>
        <dbReference type="EMBL" id="SVA57105.1"/>
    </source>
</evidence>
<protein>
    <recommendedName>
        <fullName evidence="1">SnoaL-like domain-containing protein</fullName>
    </recommendedName>
</protein>
<dbReference type="InterPro" id="IPR037401">
    <property type="entry name" value="SnoaL-like"/>
</dbReference>
<dbReference type="AlphaFoldDB" id="A0A381WX59"/>
<proteinExistence type="predicted"/>
<feature type="domain" description="SnoaL-like" evidence="1">
    <location>
        <begin position="24"/>
        <end position="126"/>
    </location>
</feature>
<sequence length="126" mass="14179">MSFIFGTDTDDVVATVDAIDKAWVEEKPNDVFENVHKDNTIFYGNNGWLGNYGSVEGWVSWFSKNDFTWKVRDRDVKVYGNTAVVATIATATTTKDGSETKISQVRETNVLSKINNKWVLVHTHSS</sequence>
<accession>A0A381WX59</accession>
<feature type="non-terminal residue" evidence="2">
    <location>
        <position position="126"/>
    </location>
</feature>
<dbReference type="SUPFAM" id="SSF54427">
    <property type="entry name" value="NTF2-like"/>
    <property type="match status" value="1"/>
</dbReference>
<evidence type="ECO:0000259" key="1">
    <source>
        <dbReference type="Pfam" id="PF13474"/>
    </source>
</evidence>
<dbReference type="InterPro" id="IPR032710">
    <property type="entry name" value="NTF2-like_dom_sf"/>
</dbReference>
<reference evidence="2" key="1">
    <citation type="submission" date="2018-05" db="EMBL/GenBank/DDBJ databases">
        <authorList>
            <person name="Lanie J.A."/>
            <person name="Ng W.-L."/>
            <person name="Kazmierczak K.M."/>
            <person name="Andrzejewski T.M."/>
            <person name="Davidsen T.M."/>
            <person name="Wayne K.J."/>
            <person name="Tettelin H."/>
            <person name="Glass J.I."/>
            <person name="Rusch D."/>
            <person name="Podicherti R."/>
            <person name="Tsui H.-C.T."/>
            <person name="Winkler M.E."/>
        </authorList>
    </citation>
    <scope>NUCLEOTIDE SEQUENCE</scope>
</reference>
<dbReference type="Pfam" id="PF13474">
    <property type="entry name" value="SnoaL_3"/>
    <property type="match status" value="1"/>
</dbReference>